<gene>
    <name evidence="1" type="ORF">J4215_05365</name>
</gene>
<dbReference type="EMBL" id="JAGVWC010000011">
    <property type="protein sequence ID" value="MBS3061983.1"/>
    <property type="molecule type" value="Genomic_DNA"/>
</dbReference>
<proteinExistence type="predicted"/>
<organism evidence="1 2">
    <name type="scientific">Candidatus Iainarchaeum sp</name>
    <dbReference type="NCBI Taxonomy" id="3101447"/>
    <lineage>
        <taxon>Archaea</taxon>
        <taxon>Candidatus Iainarchaeota</taxon>
        <taxon>Candidatus Iainarchaeia</taxon>
        <taxon>Candidatus Iainarchaeales</taxon>
        <taxon>Candidatus Iainarchaeaceae</taxon>
        <taxon>Candidatus Iainarchaeum</taxon>
    </lineage>
</organism>
<reference evidence="1" key="1">
    <citation type="submission" date="2021-03" db="EMBL/GenBank/DDBJ databases">
        <authorList>
            <person name="Jaffe A."/>
        </authorList>
    </citation>
    <scope>NUCLEOTIDE SEQUENCE</scope>
    <source>
        <strain evidence="1">RIFCSPLOWO2_01_FULL_AR10_48_17</strain>
    </source>
</reference>
<evidence type="ECO:0000313" key="1">
    <source>
        <dbReference type="EMBL" id="MBS3061983.1"/>
    </source>
</evidence>
<dbReference type="Proteomes" id="UP000675968">
    <property type="component" value="Unassembled WGS sequence"/>
</dbReference>
<accession>A0A8T4L3S1</accession>
<sequence length="115" mass="13012">MFHPGKVLTVLRNDDKGVLGADKSVQAVVLMWDDNLLTVEVEPVLADKIKDNDVVLLDYSPKYQTIPVPKQVVVKILRGDVAKKVWNDYAEKVKKRKVESEGAELDQMPEGFHIR</sequence>
<dbReference type="AlphaFoldDB" id="A0A8T4L3S1"/>
<evidence type="ECO:0000313" key="2">
    <source>
        <dbReference type="Proteomes" id="UP000675968"/>
    </source>
</evidence>
<comment type="caution">
    <text evidence="1">The sequence shown here is derived from an EMBL/GenBank/DDBJ whole genome shotgun (WGS) entry which is preliminary data.</text>
</comment>
<name>A0A8T4L3S1_9ARCH</name>
<protein>
    <submittedName>
        <fullName evidence="1">Uncharacterized protein</fullName>
    </submittedName>
</protein>
<reference evidence="1" key="2">
    <citation type="submission" date="2021-05" db="EMBL/GenBank/DDBJ databases">
        <title>Protein family content uncovers lineage relationships and bacterial pathway maintenance mechanisms in DPANN archaea.</title>
        <authorList>
            <person name="Castelle C.J."/>
            <person name="Meheust R."/>
            <person name="Jaffe A.L."/>
            <person name="Seitz K."/>
            <person name="Gong X."/>
            <person name="Baker B.J."/>
            <person name="Banfield J.F."/>
        </authorList>
    </citation>
    <scope>NUCLEOTIDE SEQUENCE</scope>
    <source>
        <strain evidence="1">RIFCSPLOWO2_01_FULL_AR10_48_17</strain>
    </source>
</reference>